<name>A0ACD1HIZ2_9EURO</name>
<dbReference type="EMBL" id="KZ824937">
    <property type="protein sequence ID" value="RAH73824.1"/>
    <property type="molecule type" value="Genomic_DNA"/>
</dbReference>
<reference evidence="1" key="1">
    <citation type="submission" date="2018-02" db="EMBL/GenBank/DDBJ databases">
        <title>The genomes of Aspergillus section Nigri reveals drivers in fungal speciation.</title>
        <authorList>
            <consortium name="DOE Joint Genome Institute"/>
            <person name="Vesth T.C."/>
            <person name="Nybo J."/>
            <person name="Theobald S."/>
            <person name="Brandl J."/>
            <person name="Frisvad J.C."/>
            <person name="Nielsen K.F."/>
            <person name="Lyhne E.K."/>
            <person name="Kogle M.E."/>
            <person name="Kuo A."/>
            <person name="Riley R."/>
            <person name="Clum A."/>
            <person name="Nolan M."/>
            <person name="Lipzen A."/>
            <person name="Salamov A."/>
            <person name="Henrissat B."/>
            <person name="Wiebenga A."/>
            <person name="De vries R.P."/>
            <person name="Grigoriev I.V."/>
            <person name="Mortensen U.H."/>
            <person name="Andersen M.R."/>
            <person name="Baker S.E."/>
        </authorList>
    </citation>
    <scope>NUCLEOTIDE SEQUENCE</scope>
    <source>
        <strain evidence="1">CBS 121060</strain>
    </source>
</reference>
<keyword evidence="2" id="KW-1185">Reference proteome</keyword>
<evidence type="ECO:0000313" key="2">
    <source>
        <dbReference type="Proteomes" id="UP000249661"/>
    </source>
</evidence>
<sequence length="323" mass="36396">MPSTKNTNESDDDKDDFDSLCTWKKLKSLSSQIQEYSSVAGDKDADNSYYVIMLNACKKYHDDDSTQKDKDDAKQTIMDATSELLEDMAPMQTYLSKIQTALGDFDNSCQANQASLETLEQTMSATLEDQFGDIKDLLKDIDKLRGDVDADQHVIDKDRMNEELTAAYVWIPVAGTIAGVVMWTKYQNEINAYQDKIDNLEAQIESDEAKVKAHISLMGIVTSMKISSLIGPAKTTIEEIQGGWDVMGNMLQDLYDNAAKFEDKIPTMTIDCAKLNTISQEWRDLYVYVNTYVSQADLTPDLKVKSLDDYKKELHEASSKQRS</sequence>
<dbReference type="Proteomes" id="UP000249661">
    <property type="component" value="Unassembled WGS sequence"/>
</dbReference>
<evidence type="ECO:0000313" key="1">
    <source>
        <dbReference type="EMBL" id="RAH73824.1"/>
    </source>
</evidence>
<protein>
    <submittedName>
        <fullName evidence="1">Uncharacterized protein</fullName>
    </submittedName>
</protein>
<gene>
    <name evidence="1" type="ORF">BO66DRAFT_398237</name>
</gene>
<proteinExistence type="predicted"/>
<organism evidence="1 2">
    <name type="scientific">Aspergillus aculeatinus CBS 121060</name>
    <dbReference type="NCBI Taxonomy" id="1448322"/>
    <lineage>
        <taxon>Eukaryota</taxon>
        <taxon>Fungi</taxon>
        <taxon>Dikarya</taxon>
        <taxon>Ascomycota</taxon>
        <taxon>Pezizomycotina</taxon>
        <taxon>Eurotiomycetes</taxon>
        <taxon>Eurotiomycetidae</taxon>
        <taxon>Eurotiales</taxon>
        <taxon>Aspergillaceae</taxon>
        <taxon>Aspergillus</taxon>
        <taxon>Aspergillus subgen. Circumdati</taxon>
    </lineage>
</organism>
<accession>A0ACD1HIZ2</accession>